<gene>
    <name evidence="7" type="ORF">FA13DRAFT_1714414</name>
</gene>
<keyword evidence="8" id="KW-1185">Reference proteome</keyword>
<dbReference type="SMART" id="SM00184">
    <property type="entry name" value="RING"/>
    <property type="match status" value="1"/>
</dbReference>
<dbReference type="EMBL" id="QPFP01000063">
    <property type="protein sequence ID" value="TEB24759.1"/>
    <property type="molecule type" value="Genomic_DNA"/>
</dbReference>
<comment type="caution">
    <text evidence="7">The sequence shown here is derived from an EMBL/GenBank/DDBJ whole genome shotgun (WGS) entry which is preliminary data.</text>
</comment>
<dbReference type="PROSITE" id="PS00518">
    <property type="entry name" value="ZF_RING_1"/>
    <property type="match status" value="1"/>
</dbReference>
<dbReference type="GO" id="GO:0008270">
    <property type="term" value="F:zinc ion binding"/>
    <property type="evidence" value="ECO:0007669"/>
    <property type="project" value="UniProtKB-KW"/>
</dbReference>
<keyword evidence="1" id="KW-0479">Metal-binding</keyword>
<sequence length="1355" mass="148339">MLPYGFQDQRAMSPRPPPPLPSSKLRLYPVSFDAKGTSRARGNRPLQRTHRLPYDFPNRASEAGSHPAIGPPLYLPNAMSRRVHTQQAQPVQSPSFRLGTPSSSGGGATSAYLTPSSPAPARSSESTRSSTIVSSDSSGMKRPERVVERCDIPQIVRVTPSDAQDCRDGDNEFISKMLSAYTLHLDCGICKDMLSLPHTLPCGHTFCGPCLRKALDGELKTKLRRLGGCEALGHTPQECKLIPQTDGQRMRLKRFLRAHEQNSTEIFAYTCPLCRSKVQVAPMLNRSLSAYMVDMLDVWLSSHEAQRKRRAGVFGLSGISGWVVDDTLGEERTVLDSKGGEMYEARTLLETPESTSAPFPSGFGPPATASRASVLELDKGYVEGSSTNQTDQKDKLVYTRSTFSVLEGGGGGGVDQCSGAVTHRRRGGPREVFDAVGPSVRRQDVHLLLLTGAGLFCRDAKVDWMGGNGWYSHAIVAPSSSGDAYCVSIVSCAPGAYPLGVGSSSPAREVGGGKYGGREGMVSWGGIREEFFTLQGLRLGTLAYPLNNAPCIGQRIGQPVLIAPTSRARKRGRFEDANSDRELGDAFPGLTEEGGGYGVGGWGGGSMVLAMVLGGDTYEVEMPRYTAPEAANRNSDNGEGVGDAGFVVVVVERKVSPYLIRGVETFSWSVPTYIEGFSQSEGSPIHDRVHHATSPWAHTDPQRLDNGPKFTLKNIDAIARRDSNRGQLKSSPYSSPEQLPVWELRNGPEGLEGDGNERTMRLGLFRCATIANKGSTFLAGSHTKELCSPVINKGALDEAELRDLGMSPSMHKLCDDIVRMIFALAVESGVPSPDAAASGLSMAPLVAVQLSHVNTHWRWLAKEDPMLWAQHLRVHPRMSPLWLSKLIQRTRNVPVRIYLLGDEAGLREALRSQIVPLMARCVYFLLETSNNPKIMSDVLMLHAPALLECSFICVQPRQVFCLWRVLFGGHAPKLRCLRVLRKSTGQGLACDGIMLSHLSIPGLLSLSKMSQLLSLELSFPTTQGHLANLHTPFGALSAPATLSNIRDLKLTGDPFSVSHFLDATRLPNVQTMAIIYTFTIDTPSMAAEALWTSLLGAFPSNNFPVFGVCCDAARFECRLQHVEGPVVHLQFDARALGVGHMLSTTSIPLLVLPASETNNRDQVLHSILWTPLALNEEFTTSVKTVVITSPDPQSTFPYHLHLLLCYLADVRVLQFCDRAAARDPSWFRFLSTSIIFDNMMPLPCLEQSSLKRWQRALVVWRRFAIATSARPGRSVAESIVDEPLREDLETRPRERFARQLGKVEAPLQRLSRRRDAFCSPILQKHAVPRSMRLRLGAHWLRDGASGGLQRAYNVN</sequence>
<dbReference type="Gene3D" id="3.30.40.10">
    <property type="entry name" value="Zinc/RING finger domain, C3HC4 (zinc finger)"/>
    <property type="match status" value="1"/>
</dbReference>
<dbReference type="InterPro" id="IPR001841">
    <property type="entry name" value="Znf_RING"/>
</dbReference>
<evidence type="ECO:0000259" key="6">
    <source>
        <dbReference type="PROSITE" id="PS50089"/>
    </source>
</evidence>
<dbReference type="PROSITE" id="PS50089">
    <property type="entry name" value="ZF_RING_2"/>
    <property type="match status" value="1"/>
</dbReference>
<feature type="compositionally biased region" description="Low complexity" evidence="5">
    <location>
        <begin position="119"/>
        <end position="138"/>
    </location>
</feature>
<dbReference type="STRING" id="71717.A0A4Y7SU25"/>
<accession>A0A4Y7SU25</accession>
<reference evidence="7 8" key="1">
    <citation type="journal article" date="2019" name="Nat. Ecol. Evol.">
        <title>Megaphylogeny resolves global patterns of mushroom evolution.</title>
        <authorList>
            <person name="Varga T."/>
            <person name="Krizsan K."/>
            <person name="Foldi C."/>
            <person name="Dima B."/>
            <person name="Sanchez-Garcia M."/>
            <person name="Sanchez-Ramirez S."/>
            <person name="Szollosi G.J."/>
            <person name="Szarkandi J.G."/>
            <person name="Papp V."/>
            <person name="Albert L."/>
            <person name="Andreopoulos W."/>
            <person name="Angelini C."/>
            <person name="Antonin V."/>
            <person name="Barry K.W."/>
            <person name="Bougher N.L."/>
            <person name="Buchanan P."/>
            <person name="Buyck B."/>
            <person name="Bense V."/>
            <person name="Catcheside P."/>
            <person name="Chovatia M."/>
            <person name="Cooper J."/>
            <person name="Damon W."/>
            <person name="Desjardin D."/>
            <person name="Finy P."/>
            <person name="Geml J."/>
            <person name="Haridas S."/>
            <person name="Hughes K."/>
            <person name="Justo A."/>
            <person name="Karasinski D."/>
            <person name="Kautmanova I."/>
            <person name="Kiss B."/>
            <person name="Kocsube S."/>
            <person name="Kotiranta H."/>
            <person name="LaButti K.M."/>
            <person name="Lechner B.E."/>
            <person name="Liimatainen K."/>
            <person name="Lipzen A."/>
            <person name="Lukacs Z."/>
            <person name="Mihaltcheva S."/>
            <person name="Morgado L.N."/>
            <person name="Niskanen T."/>
            <person name="Noordeloos M.E."/>
            <person name="Ohm R.A."/>
            <person name="Ortiz-Santana B."/>
            <person name="Ovrebo C."/>
            <person name="Racz N."/>
            <person name="Riley R."/>
            <person name="Savchenko A."/>
            <person name="Shiryaev A."/>
            <person name="Soop K."/>
            <person name="Spirin V."/>
            <person name="Szebenyi C."/>
            <person name="Tomsovsky M."/>
            <person name="Tulloss R.E."/>
            <person name="Uehling J."/>
            <person name="Grigoriev I.V."/>
            <person name="Vagvolgyi C."/>
            <person name="Papp T."/>
            <person name="Martin F.M."/>
            <person name="Miettinen O."/>
            <person name="Hibbett D.S."/>
            <person name="Nagy L.G."/>
        </authorList>
    </citation>
    <scope>NUCLEOTIDE SEQUENCE [LARGE SCALE GENOMIC DNA]</scope>
    <source>
        <strain evidence="7 8">FP101781</strain>
    </source>
</reference>
<keyword evidence="2 4" id="KW-0863">Zinc-finger</keyword>
<name>A0A4Y7SU25_COPMI</name>
<evidence type="ECO:0000256" key="4">
    <source>
        <dbReference type="PROSITE-ProRule" id="PRU00175"/>
    </source>
</evidence>
<evidence type="ECO:0000256" key="3">
    <source>
        <dbReference type="ARBA" id="ARBA00022833"/>
    </source>
</evidence>
<evidence type="ECO:0000313" key="7">
    <source>
        <dbReference type="EMBL" id="TEB24759.1"/>
    </source>
</evidence>
<evidence type="ECO:0000256" key="2">
    <source>
        <dbReference type="ARBA" id="ARBA00022771"/>
    </source>
</evidence>
<evidence type="ECO:0000313" key="8">
    <source>
        <dbReference type="Proteomes" id="UP000298030"/>
    </source>
</evidence>
<feature type="region of interest" description="Disordered" evidence="5">
    <location>
        <begin position="1"/>
        <end position="144"/>
    </location>
</feature>
<keyword evidence="3" id="KW-0862">Zinc</keyword>
<evidence type="ECO:0000256" key="1">
    <source>
        <dbReference type="ARBA" id="ARBA00022723"/>
    </source>
</evidence>
<feature type="region of interest" description="Disordered" evidence="5">
    <location>
        <begin position="721"/>
        <end position="741"/>
    </location>
</feature>
<dbReference type="InterPro" id="IPR013083">
    <property type="entry name" value="Znf_RING/FYVE/PHD"/>
</dbReference>
<evidence type="ECO:0000256" key="5">
    <source>
        <dbReference type="SAM" id="MobiDB-lite"/>
    </source>
</evidence>
<dbReference type="Pfam" id="PF13923">
    <property type="entry name" value="zf-C3HC4_2"/>
    <property type="match status" value="1"/>
</dbReference>
<proteinExistence type="predicted"/>
<organism evidence="7 8">
    <name type="scientific">Coprinellus micaceus</name>
    <name type="common">Glistening ink-cap mushroom</name>
    <name type="synonym">Coprinus micaceus</name>
    <dbReference type="NCBI Taxonomy" id="71717"/>
    <lineage>
        <taxon>Eukaryota</taxon>
        <taxon>Fungi</taxon>
        <taxon>Dikarya</taxon>
        <taxon>Basidiomycota</taxon>
        <taxon>Agaricomycotina</taxon>
        <taxon>Agaricomycetes</taxon>
        <taxon>Agaricomycetidae</taxon>
        <taxon>Agaricales</taxon>
        <taxon>Agaricineae</taxon>
        <taxon>Psathyrellaceae</taxon>
        <taxon>Coprinellus</taxon>
    </lineage>
</organism>
<dbReference type="Proteomes" id="UP000298030">
    <property type="component" value="Unassembled WGS sequence"/>
</dbReference>
<dbReference type="InterPro" id="IPR017907">
    <property type="entry name" value="Znf_RING_CS"/>
</dbReference>
<dbReference type="SUPFAM" id="SSF57850">
    <property type="entry name" value="RING/U-box"/>
    <property type="match status" value="1"/>
</dbReference>
<feature type="compositionally biased region" description="Polar residues" evidence="5">
    <location>
        <begin position="85"/>
        <end position="95"/>
    </location>
</feature>
<feature type="domain" description="RING-type" evidence="6">
    <location>
        <begin position="187"/>
        <end position="229"/>
    </location>
</feature>
<dbReference type="OrthoDB" id="3219336at2759"/>
<feature type="compositionally biased region" description="Polar residues" evidence="5">
    <location>
        <begin position="725"/>
        <end position="737"/>
    </location>
</feature>
<protein>
    <recommendedName>
        <fullName evidence="6">RING-type domain-containing protein</fullName>
    </recommendedName>
</protein>